<evidence type="ECO:0008006" key="3">
    <source>
        <dbReference type="Google" id="ProtNLM"/>
    </source>
</evidence>
<accession>A0ABQ6JDP9</accession>
<sequence>MPRPALCTDNGAMIAAVGDLLLRADQPASGLGFAVDPSVVLAGARIA</sequence>
<keyword evidence="2" id="KW-1185">Reference proteome</keyword>
<dbReference type="Proteomes" id="UP001157017">
    <property type="component" value="Unassembled WGS sequence"/>
</dbReference>
<protein>
    <recommendedName>
        <fullName evidence="3">tRNA (Adenosine(37)-N6)-threonylcarbamoyltransferase complex transferase subunit TsaD</fullName>
    </recommendedName>
</protein>
<dbReference type="EMBL" id="BSUZ01000001">
    <property type="protein sequence ID" value="GMA85294.1"/>
    <property type="molecule type" value="Genomic_DNA"/>
</dbReference>
<proteinExistence type="predicted"/>
<evidence type="ECO:0000313" key="2">
    <source>
        <dbReference type="Proteomes" id="UP001157017"/>
    </source>
</evidence>
<name>A0ABQ6JDP9_9ACTN</name>
<organism evidence="1 2">
    <name type="scientific">Angustibacter aerolatus</name>
    <dbReference type="NCBI Taxonomy" id="1162965"/>
    <lineage>
        <taxon>Bacteria</taxon>
        <taxon>Bacillati</taxon>
        <taxon>Actinomycetota</taxon>
        <taxon>Actinomycetes</taxon>
        <taxon>Kineosporiales</taxon>
        <taxon>Kineosporiaceae</taxon>
    </lineage>
</organism>
<evidence type="ECO:0000313" key="1">
    <source>
        <dbReference type="EMBL" id="GMA85294.1"/>
    </source>
</evidence>
<comment type="caution">
    <text evidence="1">The sequence shown here is derived from an EMBL/GenBank/DDBJ whole genome shotgun (WGS) entry which is preliminary data.</text>
</comment>
<reference evidence="2" key="1">
    <citation type="journal article" date="2019" name="Int. J. Syst. Evol. Microbiol.">
        <title>The Global Catalogue of Microorganisms (GCM) 10K type strain sequencing project: providing services to taxonomists for standard genome sequencing and annotation.</title>
        <authorList>
            <consortium name="The Broad Institute Genomics Platform"/>
            <consortium name="The Broad Institute Genome Sequencing Center for Infectious Disease"/>
            <person name="Wu L."/>
            <person name="Ma J."/>
        </authorList>
    </citation>
    <scope>NUCLEOTIDE SEQUENCE [LARGE SCALE GENOMIC DNA]</scope>
    <source>
        <strain evidence="2">NBRC 108730</strain>
    </source>
</reference>
<gene>
    <name evidence="1" type="ORF">GCM10025868_05440</name>
</gene>